<sequence>MPSSPLPVFVLDKNNARIVIEQKIKEGSTVGSEPGAALVMPVDLHGFWDMVFMQVDAAMAFWIRRPAASSQSSV</sequence>
<reference evidence="1" key="1">
    <citation type="submission" date="2022-03" db="EMBL/GenBank/DDBJ databases">
        <authorList>
            <person name="Martin H S."/>
        </authorList>
    </citation>
    <scope>NUCLEOTIDE SEQUENCE</scope>
</reference>
<dbReference type="EMBL" id="OW152813">
    <property type="protein sequence ID" value="CAH2035120.1"/>
    <property type="molecule type" value="Genomic_DNA"/>
</dbReference>
<accession>A0ABN8HNN0</accession>
<proteinExistence type="predicted"/>
<organism evidence="1 2">
    <name type="scientific">Iphiclides podalirius</name>
    <name type="common">scarce swallowtail</name>
    <dbReference type="NCBI Taxonomy" id="110791"/>
    <lineage>
        <taxon>Eukaryota</taxon>
        <taxon>Metazoa</taxon>
        <taxon>Ecdysozoa</taxon>
        <taxon>Arthropoda</taxon>
        <taxon>Hexapoda</taxon>
        <taxon>Insecta</taxon>
        <taxon>Pterygota</taxon>
        <taxon>Neoptera</taxon>
        <taxon>Endopterygota</taxon>
        <taxon>Lepidoptera</taxon>
        <taxon>Glossata</taxon>
        <taxon>Ditrysia</taxon>
        <taxon>Papilionoidea</taxon>
        <taxon>Papilionidae</taxon>
        <taxon>Papilioninae</taxon>
        <taxon>Iphiclides</taxon>
    </lineage>
</organism>
<evidence type="ECO:0000313" key="1">
    <source>
        <dbReference type="EMBL" id="CAH2035120.1"/>
    </source>
</evidence>
<keyword evidence="2" id="KW-1185">Reference proteome</keyword>
<feature type="non-terminal residue" evidence="1">
    <location>
        <position position="1"/>
    </location>
</feature>
<protein>
    <submittedName>
        <fullName evidence="1">Uncharacterized protein</fullName>
    </submittedName>
</protein>
<name>A0ABN8HNN0_9NEOP</name>
<evidence type="ECO:0000313" key="2">
    <source>
        <dbReference type="Proteomes" id="UP000837857"/>
    </source>
</evidence>
<dbReference type="Proteomes" id="UP000837857">
    <property type="component" value="Chromosome 1"/>
</dbReference>
<gene>
    <name evidence="1" type="ORF">IPOD504_LOCUS424</name>
</gene>